<name>A0A2H0TZ55_9BACT</name>
<feature type="transmembrane region" description="Helical" evidence="1">
    <location>
        <begin position="78"/>
        <end position="102"/>
    </location>
</feature>
<dbReference type="Proteomes" id="UP000230852">
    <property type="component" value="Unassembled WGS sequence"/>
</dbReference>
<feature type="transmembrane region" description="Helical" evidence="1">
    <location>
        <begin position="35"/>
        <end position="58"/>
    </location>
</feature>
<keyword evidence="1" id="KW-1133">Transmembrane helix</keyword>
<feature type="transmembrane region" description="Helical" evidence="1">
    <location>
        <begin position="122"/>
        <end position="139"/>
    </location>
</feature>
<sequence>MSHSLHKMLKSHYCKIVFVIFFVISFYLIPHKLFVGLYLLLVLAFAVSFSLVMTCLVLNMKERFKTARNAGKNIIGVIAGLLGLSALQVCTVGAGSFCAVSLGSSVVAAIFPGVAFHFMTRYAVAIIIVSILIQIFALYRMRCFKK</sequence>
<comment type="caution">
    <text evidence="2">The sequence shown here is derived from an EMBL/GenBank/DDBJ whole genome shotgun (WGS) entry which is preliminary data.</text>
</comment>
<evidence type="ECO:0000313" key="2">
    <source>
        <dbReference type="EMBL" id="PIR78499.1"/>
    </source>
</evidence>
<dbReference type="EMBL" id="PFBU01000023">
    <property type="protein sequence ID" value="PIR78499.1"/>
    <property type="molecule type" value="Genomic_DNA"/>
</dbReference>
<evidence type="ECO:0000256" key="1">
    <source>
        <dbReference type="SAM" id="Phobius"/>
    </source>
</evidence>
<accession>A0A2H0TZ55</accession>
<organism evidence="2 3">
    <name type="scientific">Candidatus Magasanikbacteria bacterium CG10_big_fil_rev_8_21_14_0_10_36_16</name>
    <dbReference type="NCBI Taxonomy" id="1974645"/>
    <lineage>
        <taxon>Bacteria</taxon>
        <taxon>Candidatus Magasanikiibacteriota</taxon>
    </lineage>
</organism>
<proteinExistence type="predicted"/>
<keyword evidence="1" id="KW-0812">Transmembrane</keyword>
<protein>
    <submittedName>
        <fullName evidence="2">Uncharacterized protein</fullName>
    </submittedName>
</protein>
<keyword evidence="1" id="KW-0472">Membrane</keyword>
<evidence type="ECO:0000313" key="3">
    <source>
        <dbReference type="Proteomes" id="UP000230852"/>
    </source>
</evidence>
<gene>
    <name evidence="2" type="ORF">COU28_01255</name>
</gene>
<dbReference type="AlphaFoldDB" id="A0A2H0TZ55"/>
<feature type="transmembrane region" description="Helical" evidence="1">
    <location>
        <begin position="12"/>
        <end position="29"/>
    </location>
</feature>
<reference evidence="3" key="1">
    <citation type="submission" date="2017-09" db="EMBL/GenBank/DDBJ databases">
        <title>Depth-based differentiation of microbial function through sediment-hosted aquifers and enrichment of novel symbionts in the deep terrestrial subsurface.</title>
        <authorList>
            <person name="Probst A.J."/>
            <person name="Ladd B."/>
            <person name="Jarett J.K."/>
            <person name="Geller-Mcgrath D.E."/>
            <person name="Sieber C.M.K."/>
            <person name="Emerson J.B."/>
            <person name="Anantharaman K."/>
            <person name="Thomas B.C."/>
            <person name="Malmstrom R."/>
            <person name="Stieglmeier M."/>
            <person name="Klingl A."/>
            <person name="Woyke T."/>
            <person name="Ryan C.M."/>
            <person name="Banfield J.F."/>
        </authorList>
    </citation>
    <scope>NUCLEOTIDE SEQUENCE [LARGE SCALE GENOMIC DNA]</scope>
</reference>